<sequence>MVGIIRSIIYQISRRPTMRKVSSLIALSLAAVTLSPLVLPTTASAKITYLPSTIRHHTWYRLTDGAQGGFHDKTQVKGNKLHLRTAAGNAQWYFTGLKRHSKTIYYGRLHYSKKASQPVKVKIFSTKHFDIVPKHIHGLKGNYTGNEQYGATIFKR</sequence>
<dbReference type="HOGENOM" id="CLU_1684329_0_0_9"/>
<name>U2QJY4_LEVBR</name>
<protein>
    <submittedName>
        <fullName evidence="1">Tat pathway signal sequence domain protein</fullName>
    </submittedName>
</protein>
<dbReference type="EMBL" id="AWVK01000106">
    <property type="protein sequence ID" value="ERK41608.1"/>
    <property type="molecule type" value="Genomic_DNA"/>
</dbReference>
<dbReference type="Proteomes" id="UP000016644">
    <property type="component" value="Unassembled WGS sequence"/>
</dbReference>
<evidence type="ECO:0000313" key="2">
    <source>
        <dbReference type="Proteomes" id="UP000016644"/>
    </source>
</evidence>
<evidence type="ECO:0000313" key="1">
    <source>
        <dbReference type="EMBL" id="ERK41608.1"/>
    </source>
</evidence>
<dbReference type="AlphaFoldDB" id="U2QJY4"/>
<comment type="caution">
    <text evidence="1">The sequence shown here is derived from an EMBL/GenBank/DDBJ whole genome shotgun (WGS) entry which is preliminary data.</text>
</comment>
<gene>
    <name evidence="1" type="ORF">HMPREF0495_02172</name>
</gene>
<reference evidence="1 2" key="1">
    <citation type="submission" date="2013-06" db="EMBL/GenBank/DDBJ databases">
        <authorList>
            <person name="Weinstock G."/>
            <person name="Sodergren E."/>
            <person name="Lobos E.A."/>
            <person name="Fulton L."/>
            <person name="Fulton R."/>
            <person name="Courtney L."/>
            <person name="Fronick C."/>
            <person name="O'Laughlin M."/>
            <person name="Godfrey J."/>
            <person name="Wilson R.M."/>
            <person name="Miner T."/>
            <person name="Farmer C."/>
            <person name="Delehaunty K."/>
            <person name="Cordes M."/>
            <person name="Minx P."/>
            <person name="Tomlinson C."/>
            <person name="Chen J."/>
            <person name="Wollam A."/>
            <person name="Pepin K.H."/>
            <person name="Bhonagiri V."/>
            <person name="Zhang X."/>
            <person name="Warren W."/>
            <person name="Mitreva M."/>
            <person name="Mardis E.R."/>
            <person name="Wilson R.K."/>
        </authorList>
    </citation>
    <scope>NUCLEOTIDE SEQUENCE [LARGE SCALE GENOMIC DNA]</scope>
    <source>
        <strain evidence="1 2">ATCC 14869</strain>
    </source>
</reference>
<accession>U2QJY4</accession>
<proteinExistence type="predicted"/>
<organism evidence="1 2">
    <name type="scientific">Levilactobacillus brevis ATCC 14869 = DSM 20054</name>
    <dbReference type="NCBI Taxonomy" id="649758"/>
    <lineage>
        <taxon>Bacteria</taxon>
        <taxon>Bacillati</taxon>
        <taxon>Bacillota</taxon>
        <taxon>Bacilli</taxon>
        <taxon>Lactobacillales</taxon>
        <taxon>Lactobacillaceae</taxon>
        <taxon>Levilactobacillus</taxon>
    </lineage>
</organism>